<sequence>MSIHARHISYRRGSRYLLREVSLTLSPGRMLAVVGANGAGKSTLLKVLSGELPATGEVRLEAHPLASFSARELALHRAVLPQQGQVHFPYTVREVVHLGRQPHRTARQEDEQVVQQVMALTDTLPFADRHYQSLSGGEQQRVQLARVLAQVYPPQPHPRYILLDEPTASLDLAQQHHVLSRVRQACTHQIGVLAIVHDLNLAAAYADELLLLKAGRVVAYGPTAEVLQAHWIEQTFDHPVRLLYEAGQPLPFIVPVSSSIASLHHTPHS</sequence>
<evidence type="ECO:0000259" key="6">
    <source>
        <dbReference type="PROSITE" id="PS50893"/>
    </source>
</evidence>
<protein>
    <submittedName>
        <fullName evidence="7">Iron complex transport system ATP-binding protein</fullName>
    </submittedName>
</protein>
<dbReference type="InterPro" id="IPR003593">
    <property type="entry name" value="AAA+_ATPase"/>
</dbReference>
<dbReference type="EMBL" id="FNFO01000006">
    <property type="protein sequence ID" value="SDL47744.1"/>
    <property type="molecule type" value="Genomic_DNA"/>
</dbReference>
<accession>A0A1G9KE62</accession>
<dbReference type="AlphaFoldDB" id="A0A1G9KE62"/>
<evidence type="ECO:0000313" key="7">
    <source>
        <dbReference type="EMBL" id="SDL47744.1"/>
    </source>
</evidence>
<dbReference type="Gene3D" id="3.40.50.300">
    <property type="entry name" value="P-loop containing nucleotide triphosphate hydrolases"/>
    <property type="match status" value="1"/>
</dbReference>
<evidence type="ECO:0000256" key="1">
    <source>
        <dbReference type="ARBA" id="ARBA00022448"/>
    </source>
</evidence>
<evidence type="ECO:0000313" key="8">
    <source>
        <dbReference type="Proteomes" id="UP000198510"/>
    </source>
</evidence>
<dbReference type="InterPro" id="IPR027417">
    <property type="entry name" value="P-loop_NTPase"/>
</dbReference>
<gene>
    <name evidence="7" type="ORF">SAMN05421823_106129</name>
</gene>
<dbReference type="Proteomes" id="UP000198510">
    <property type="component" value="Unassembled WGS sequence"/>
</dbReference>
<dbReference type="SMART" id="SM00382">
    <property type="entry name" value="AAA"/>
    <property type="match status" value="1"/>
</dbReference>
<dbReference type="InterPro" id="IPR017871">
    <property type="entry name" value="ABC_transporter-like_CS"/>
</dbReference>
<dbReference type="CDD" id="cd03214">
    <property type="entry name" value="ABC_Iron-Siderophores_B12_Hemin"/>
    <property type="match status" value="1"/>
</dbReference>
<dbReference type="GO" id="GO:0005524">
    <property type="term" value="F:ATP binding"/>
    <property type="evidence" value="ECO:0007669"/>
    <property type="project" value="UniProtKB-KW"/>
</dbReference>
<reference evidence="7 8" key="1">
    <citation type="submission" date="2016-10" db="EMBL/GenBank/DDBJ databases">
        <authorList>
            <person name="de Groot N.N."/>
        </authorList>
    </citation>
    <scope>NUCLEOTIDE SEQUENCE [LARGE SCALE GENOMIC DNA]</scope>
    <source>
        <strain evidence="7 8">DSM 25186</strain>
    </source>
</reference>
<feature type="domain" description="ABC transporter" evidence="6">
    <location>
        <begin position="3"/>
        <end position="239"/>
    </location>
</feature>
<keyword evidence="8" id="KW-1185">Reference proteome</keyword>
<dbReference type="PANTHER" id="PTHR42794:SF1">
    <property type="entry name" value="HEMIN IMPORT ATP-BINDING PROTEIN HMUV"/>
    <property type="match status" value="1"/>
</dbReference>
<keyword evidence="3 7" id="KW-0067">ATP-binding</keyword>
<dbReference type="PANTHER" id="PTHR42794">
    <property type="entry name" value="HEMIN IMPORT ATP-BINDING PROTEIN HMUV"/>
    <property type="match status" value="1"/>
</dbReference>
<proteinExistence type="predicted"/>
<name>A0A1G9KE62_9BACT</name>
<evidence type="ECO:0000256" key="4">
    <source>
        <dbReference type="ARBA" id="ARBA00022967"/>
    </source>
</evidence>
<dbReference type="Pfam" id="PF00005">
    <property type="entry name" value="ABC_tran"/>
    <property type="match status" value="1"/>
</dbReference>
<dbReference type="STRING" id="1075417.SAMN05421823_106129"/>
<dbReference type="RefSeq" id="WP_089683820.1">
    <property type="nucleotide sequence ID" value="NZ_FNFO01000006.1"/>
</dbReference>
<dbReference type="OrthoDB" id="9806726at2"/>
<dbReference type="PROSITE" id="PS00211">
    <property type="entry name" value="ABC_TRANSPORTER_1"/>
    <property type="match status" value="1"/>
</dbReference>
<evidence type="ECO:0000256" key="2">
    <source>
        <dbReference type="ARBA" id="ARBA00022741"/>
    </source>
</evidence>
<dbReference type="PROSITE" id="PS50893">
    <property type="entry name" value="ABC_TRANSPORTER_2"/>
    <property type="match status" value="1"/>
</dbReference>
<dbReference type="SUPFAM" id="SSF52540">
    <property type="entry name" value="P-loop containing nucleoside triphosphate hydrolases"/>
    <property type="match status" value="1"/>
</dbReference>
<evidence type="ECO:0000256" key="3">
    <source>
        <dbReference type="ARBA" id="ARBA00022840"/>
    </source>
</evidence>
<comment type="function">
    <text evidence="5">Part of the ABC transporter complex HmuTUV involved in hemin import. Responsible for energy coupling to the transport system.</text>
</comment>
<evidence type="ECO:0000256" key="5">
    <source>
        <dbReference type="ARBA" id="ARBA00037066"/>
    </source>
</evidence>
<keyword evidence="2" id="KW-0547">Nucleotide-binding</keyword>
<keyword evidence="1" id="KW-0813">Transport</keyword>
<organism evidence="7 8">
    <name type="scientific">Catalinimonas alkaloidigena</name>
    <dbReference type="NCBI Taxonomy" id="1075417"/>
    <lineage>
        <taxon>Bacteria</taxon>
        <taxon>Pseudomonadati</taxon>
        <taxon>Bacteroidota</taxon>
        <taxon>Cytophagia</taxon>
        <taxon>Cytophagales</taxon>
        <taxon>Catalimonadaceae</taxon>
        <taxon>Catalinimonas</taxon>
    </lineage>
</organism>
<dbReference type="InterPro" id="IPR003439">
    <property type="entry name" value="ABC_transporter-like_ATP-bd"/>
</dbReference>
<keyword evidence="4" id="KW-1278">Translocase</keyword>
<dbReference type="GO" id="GO:0016887">
    <property type="term" value="F:ATP hydrolysis activity"/>
    <property type="evidence" value="ECO:0007669"/>
    <property type="project" value="InterPro"/>
</dbReference>
<dbReference type="NCBIfam" id="NF010068">
    <property type="entry name" value="PRK13548.1"/>
    <property type="match status" value="1"/>
</dbReference>